<evidence type="ECO:0000256" key="2">
    <source>
        <dbReference type="ARBA" id="ARBA00023125"/>
    </source>
</evidence>
<dbReference type="SUPFAM" id="SSF46785">
    <property type="entry name" value="Winged helix' DNA-binding domain"/>
    <property type="match status" value="1"/>
</dbReference>
<proteinExistence type="predicted"/>
<dbReference type="InterPro" id="IPR000595">
    <property type="entry name" value="cNMP-bd_dom"/>
</dbReference>
<dbReference type="SMART" id="SM00100">
    <property type="entry name" value="cNMP"/>
    <property type="match status" value="1"/>
</dbReference>
<evidence type="ECO:0000313" key="4">
    <source>
        <dbReference type="EMBL" id="ASJ25308.1"/>
    </source>
</evidence>
<dbReference type="Proteomes" id="UP000197424">
    <property type="component" value="Chromosome"/>
</dbReference>
<dbReference type="InterPro" id="IPR036390">
    <property type="entry name" value="WH_DNA-bd_sf"/>
</dbReference>
<keyword evidence="3" id="KW-0804">Transcription</keyword>
<evidence type="ECO:0000256" key="1">
    <source>
        <dbReference type="ARBA" id="ARBA00023015"/>
    </source>
</evidence>
<keyword evidence="2" id="KW-0238">DNA-binding</keyword>
<keyword evidence="1" id="KW-0805">Transcription regulation</keyword>
<accession>A0A248LKN9</accession>
<dbReference type="CDD" id="cd00092">
    <property type="entry name" value="HTH_CRP"/>
    <property type="match status" value="1"/>
</dbReference>
<sequence>MDNILSQFALFQNWSPTDLDELLRQGELVTFEPDELVCEQNTVHSDVFFLIQGLMNATMQTGEGTRPFAFGYIKAGSCIGLPALAGQTLLNATVHAVHPSQCWKISTDLLEAAMDRHPQAWKTCAQQIALGVAHLLDYIEMLAQPDGYTKLRRLLEKMDEMARECPAFPPAPITQRDLGERIGLSREMVNRMMRALRQGGYIEVDEFGRIRVTKPLPRRF</sequence>
<dbReference type="PRINTS" id="PR00034">
    <property type="entry name" value="HTHCRP"/>
</dbReference>
<dbReference type="InterPro" id="IPR050397">
    <property type="entry name" value="Env_Response_Regulators"/>
</dbReference>
<evidence type="ECO:0000313" key="5">
    <source>
        <dbReference type="Proteomes" id="UP000197424"/>
    </source>
</evidence>
<dbReference type="Gene3D" id="1.10.10.10">
    <property type="entry name" value="Winged helix-like DNA-binding domain superfamily/Winged helix DNA-binding domain"/>
    <property type="match status" value="1"/>
</dbReference>
<dbReference type="CDD" id="cd00038">
    <property type="entry name" value="CAP_ED"/>
    <property type="match status" value="1"/>
</dbReference>
<dbReference type="PANTHER" id="PTHR24567">
    <property type="entry name" value="CRP FAMILY TRANSCRIPTIONAL REGULATORY PROTEIN"/>
    <property type="match status" value="1"/>
</dbReference>
<dbReference type="GO" id="GO:0003700">
    <property type="term" value="F:DNA-binding transcription factor activity"/>
    <property type="evidence" value="ECO:0007669"/>
    <property type="project" value="TreeGrafter"/>
</dbReference>
<dbReference type="PANTHER" id="PTHR24567:SF74">
    <property type="entry name" value="HTH-TYPE TRANSCRIPTIONAL REGULATOR ARCR"/>
    <property type="match status" value="1"/>
</dbReference>
<dbReference type="InterPro" id="IPR012318">
    <property type="entry name" value="HTH_CRP"/>
</dbReference>
<dbReference type="InterPro" id="IPR036388">
    <property type="entry name" value="WH-like_DNA-bd_sf"/>
</dbReference>
<dbReference type="AlphaFoldDB" id="A0A248LKN9"/>
<dbReference type="Pfam" id="PF00027">
    <property type="entry name" value="cNMP_binding"/>
    <property type="match status" value="1"/>
</dbReference>
<dbReference type="SMART" id="SM00419">
    <property type="entry name" value="HTH_CRP"/>
    <property type="match status" value="1"/>
</dbReference>
<dbReference type="InterPro" id="IPR014710">
    <property type="entry name" value="RmlC-like_jellyroll"/>
</dbReference>
<dbReference type="OrthoDB" id="8587235at2"/>
<dbReference type="PROSITE" id="PS50042">
    <property type="entry name" value="CNMP_BINDING_3"/>
    <property type="match status" value="1"/>
</dbReference>
<protein>
    <submittedName>
        <fullName evidence="4">cAMP-binding protein</fullName>
    </submittedName>
</protein>
<dbReference type="EMBL" id="CP022115">
    <property type="protein sequence ID" value="ASJ25308.1"/>
    <property type="molecule type" value="Genomic_DNA"/>
</dbReference>
<dbReference type="RefSeq" id="WP_088861235.1">
    <property type="nucleotide sequence ID" value="NZ_CP022115.1"/>
</dbReference>
<dbReference type="SUPFAM" id="SSF51206">
    <property type="entry name" value="cAMP-binding domain-like"/>
    <property type="match status" value="1"/>
</dbReference>
<reference evidence="5" key="1">
    <citation type="submission" date="2017-06" db="EMBL/GenBank/DDBJ databases">
        <title>Whole genome sequence of Laribacter hongkongensis LHGZ1.</title>
        <authorList>
            <person name="Chen D."/>
            <person name="Wu H."/>
            <person name="Chen J."/>
        </authorList>
    </citation>
    <scope>NUCLEOTIDE SEQUENCE [LARGE SCALE GENOMIC DNA]</scope>
    <source>
        <strain evidence="5">LHGZ1</strain>
    </source>
</reference>
<evidence type="ECO:0000256" key="3">
    <source>
        <dbReference type="ARBA" id="ARBA00023163"/>
    </source>
</evidence>
<organism evidence="4 5">
    <name type="scientific">Laribacter hongkongensis</name>
    <dbReference type="NCBI Taxonomy" id="168471"/>
    <lineage>
        <taxon>Bacteria</taxon>
        <taxon>Pseudomonadati</taxon>
        <taxon>Pseudomonadota</taxon>
        <taxon>Betaproteobacteria</taxon>
        <taxon>Neisseriales</taxon>
        <taxon>Aquaspirillaceae</taxon>
        <taxon>Laribacter</taxon>
    </lineage>
</organism>
<dbReference type="Gene3D" id="2.60.120.10">
    <property type="entry name" value="Jelly Rolls"/>
    <property type="match status" value="1"/>
</dbReference>
<dbReference type="GO" id="GO:0005829">
    <property type="term" value="C:cytosol"/>
    <property type="evidence" value="ECO:0007669"/>
    <property type="project" value="TreeGrafter"/>
</dbReference>
<name>A0A248LKN9_9NEIS</name>
<dbReference type="Pfam" id="PF13545">
    <property type="entry name" value="HTH_Crp_2"/>
    <property type="match status" value="1"/>
</dbReference>
<dbReference type="InterPro" id="IPR018490">
    <property type="entry name" value="cNMP-bd_dom_sf"/>
</dbReference>
<gene>
    <name evidence="4" type="ORF">LHGZ1_2477</name>
</gene>
<dbReference type="GO" id="GO:0003677">
    <property type="term" value="F:DNA binding"/>
    <property type="evidence" value="ECO:0007669"/>
    <property type="project" value="UniProtKB-KW"/>
</dbReference>